<evidence type="ECO:0000256" key="2">
    <source>
        <dbReference type="ARBA" id="ARBA00001896"/>
    </source>
</evidence>
<evidence type="ECO:0000256" key="6">
    <source>
        <dbReference type="ARBA" id="ARBA00039953"/>
    </source>
</evidence>
<protein>
    <recommendedName>
        <fullName evidence="6">Pseudouridylate synthase RPUSD4, mitochondrial</fullName>
    </recommendedName>
    <alternativeName>
        <fullName evidence="7">RNA pseudouridylate synthase domain-containing protein 4</fullName>
    </alternativeName>
</protein>
<evidence type="ECO:0000256" key="1">
    <source>
        <dbReference type="ARBA" id="ARBA00001166"/>
    </source>
</evidence>
<evidence type="ECO:0000256" key="4">
    <source>
        <dbReference type="ARBA" id="ARBA00023235"/>
    </source>
</evidence>
<dbReference type="InterPro" id="IPR050188">
    <property type="entry name" value="RluA_PseudoU_synthase"/>
</dbReference>
<comment type="catalytic activity">
    <reaction evidence="2">
        <text>uridine in 5S rRNA = pseudouridine in 5S rRNA</text>
        <dbReference type="Rhea" id="RHEA:47036"/>
        <dbReference type="Rhea" id="RHEA-COMP:11730"/>
        <dbReference type="Rhea" id="RHEA-COMP:11731"/>
        <dbReference type="ChEBI" id="CHEBI:65314"/>
        <dbReference type="ChEBI" id="CHEBI:65315"/>
    </reaction>
</comment>
<comment type="catalytic activity">
    <reaction evidence="5">
        <text>a uridine in tRNA = a pseudouridine in tRNA</text>
        <dbReference type="Rhea" id="RHEA:54572"/>
        <dbReference type="Rhea" id="RHEA-COMP:13339"/>
        <dbReference type="Rhea" id="RHEA-COMP:13934"/>
        <dbReference type="ChEBI" id="CHEBI:65314"/>
        <dbReference type="ChEBI" id="CHEBI:65315"/>
    </reaction>
</comment>
<dbReference type="PROSITE" id="PS01129">
    <property type="entry name" value="PSI_RLU"/>
    <property type="match status" value="1"/>
</dbReference>
<dbReference type="AlphaFoldDB" id="A0A6F9DRH7"/>
<dbReference type="InterPro" id="IPR006224">
    <property type="entry name" value="PsdUridine_synth_RluA-like_CS"/>
</dbReference>
<dbReference type="CDD" id="cd02869">
    <property type="entry name" value="PseudoU_synth_RluA_like"/>
    <property type="match status" value="1"/>
</dbReference>
<organism evidence="10">
    <name type="scientific">Phallusia mammillata</name>
    <dbReference type="NCBI Taxonomy" id="59560"/>
    <lineage>
        <taxon>Eukaryota</taxon>
        <taxon>Metazoa</taxon>
        <taxon>Chordata</taxon>
        <taxon>Tunicata</taxon>
        <taxon>Ascidiacea</taxon>
        <taxon>Phlebobranchia</taxon>
        <taxon>Ascidiidae</taxon>
        <taxon>Phallusia</taxon>
    </lineage>
</organism>
<dbReference type="PANTHER" id="PTHR21600:SF83">
    <property type="entry name" value="PSEUDOURIDYLATE SYNTHASE RPUSD4, MITOCHONDRIAL"/>
    <property type="match status" value="1"/>
</dbReference>
<feature type="domain" description="Pseudouridine synthase RsuA/RluA-like" evidence="9">
    <location>
        <begin position="61"/>
        <end position="236"/>
    </location>
</feature>
<keyword evidence="4" id="KW-0413">Isomerase</keyword>
<evidence type="ECO:0000256" key="3">
    <source>
        <dbReference type="ARBA" id="ARBA00010876"/>
    </source>
</evidence>
<dbReference type="GO" id="GO:0009982">
    <property type="term" value="F:pseudouridine synthase activity"/>
    <property type="evidence" value="ECO:0007669"/>
    <property type="project" value="InterPro"/>
</dbReference>
<evidence type="ECO:0000259" key="9">
    <source>
        <dbReference type="Pfam" id="PF00849"/>
    </source>
</evidence>
<sequence>MDIAKELRQKKLNSDEPEKDTEENLVKKAVNAIKMTDFTYVEDEAIAKLIRRHVIYADNKMVIFNKPYGLSVHDGDGISKNVKQVLPMLSKMIYGVSTDVPLSLCHRLDKNTTGVLVCTADPALESHVKKMFRLNLVTRKMWAILVGIPHPQMGIVNIPIGQAQTTDKLTSKQFTRMVARPTVSYDKMTGEETARSFSRGQTAITKFRVMDSSRDVSLVEFEPETGVKHQIRLHAADCLDCPILGDHKYSKMDSLAPQKVPINILNRFKLPPTKTRYIPMHLHQSQILIPDVFDHPEKRHLVVGARMPVHMDRALRLFRLNPGKPSQWKVKAIPPPQLEAPPSDPSNPLFRNPQAETDFSNVKPVDPVDQCVFVFRSQLHVKYKKY</sequence>
<accession>A0A6F9DRH7</accession>
<evidence type="ECO:0000313" key="10">
    <source>
        <dbReference type="EMBL" id="CAB3265781.1"/>
    </source>
</evidence>
<dbReference type="GO" id="GO:0001522">
    <property type="term" value="P:pseudouridine synthesis"/>
    <property type="evidence" value="ECO:0007669"/>
    <property type="project" value="InterPro"/>
</dbReference>
<dbReference type="SUPFAM" id="SSF55120">
    <property type="entry name" value="Pseudouridine synthase"/>
    <property type="match status" value="1"/>
</dbReference>
<feature type="compositionally biased region" description="Pro residues" evidence="8">
    <location>
        <begin position="334"/>
        <end position="345"/>
    </location>
</feature>
<dbReference type="EMBL" id="LR789919">
    <property type="protein sequence ID" value="CAB3265781.1"/>
    <property type="molecule type" value="mRNA"/>
</dbReference>
<evidence type="ECO:0000256" key="8">
    <source>
        <dbReference type="SAM" id="MobiDB-lite"/>
    </source>
</evidence>
<dbReference type="InterPro" id="IPR006145">
    <property type="entry name" value="PsdUridine_synth_RsuA/RluA"/>
</dbReference>
<dbReference type="GO" id="GO:0003723">
    <property type="term" value="F:RNA binding"/>
    <property type="evidence" value="ECO:0007669"/>
    <property type="project" value="InterPro"/>
</dbReference>
<name>A0A6F9DRH7_9ASCI</name>
<dbReference type="InterPro" id="IPR020103">
    <property type="entry name" value="PsdUridine_synth_cat_dom_sf"/>
</dbReference>
<dbReference type="PANTHER" id="PTHR21600">
    <property type="entry name" value="MITOCHONDRIAL RNA PSEUDOURIDINE SYNTHASE"/>
    <property type="match status" value="1"/>
</dbReference>
<feature type="region of interest" description="Disordered" evidence="8">
    <location>
        <begin position="334"/>
        <end position="361"/>
    </location>
</feature>
<reference evidence="10" key="1">
    <citation type="submission" date="2020-04" db="EMBL/GenBank/DDBJ databases">
        <authorList>
            <person name="Neveu A P."/>
        </authorList>
    </citation>
    <scope>NUCLEOTIDE SEQUENCE</scope>
    <source>
        <tissue evidence="10">Whole embryo</tissue>
    </source>
</reference>
<gene>
    <name evidence="10" type="primary">Rpusd4</name>
</gene>
<comment type="similarity">
    <text evidence="3">Belongs to the pseudouridine synthase RluA family.</text>
</comment>
<feature type="region of interest" description="Disordered" evidence="8">
    <location>
        <begin position="1"/>
        <end position="20"/>
    </location>
</feature>
<evidence type="ECO:0000256" key="5">
    <source>
        <dbReference type="ARBA" id="ARBA00036943"/>
    </source>
</evidence>
<dbReference type="Gene3D" id="3.30.2350.10">
    <property type="entry name" value="Pseudouridine synthase"/>
    <property type="match status" value="1"/>
</dbReference>
<comment type="catalytic activity">
    <reaction evidence="1">
        <text>a uridine in mRNA = a pseudouridine in mRNA</text>
        <dbReference type="Rhea" id="RHEA:56644"/>
        <dbReference type="Rhea" id="RHEA-COMP:14658"/>
        <dbReference type="Rhea" id="RHEA-COMP:14659"/>
        <dbReference type="ChEBI" id="CHEBI:65314"/>
        <dbReference type="ChEBI" id="CHEBI:65315"/>
    </reaction>
</comment>
<dbReference type="Pfam" id="PF00849">
    <property type="entry name" value="PseudoU_synth_2"/>
    <property type="match status" value="1"/>
</dbReference>
<proteinExistence type="evidence at transcript level"/>
<evidence type="ECO:0000256" key="7">
    <source>
        <dbReference type="ARBA" id="ARBA00041563"/>
    </source>
</evidence>